<dbReference type="InterPro" id="IPR007110">
    <property type="entry name" value="Ig-like_dom"/>
</dbReference>
<name>A0A4W3J2I5_CALMI</name>
<dbReference type="FunFam" id="2.60.40.10:FF:000002">
    <property type="entry name" value="Titin a"/>
    <property type="match status" value="1"/>
</dbReference>
<reference evidence="6" key="1">
    <citation type="journal article" date="2006" name="Science">
        <title>Ancient noncoding elements conserved in the human genome.</title>
        <authorList>
            <person name="Venkatesh B."/>
            <person name="Kirkness E.F."/>
            <person name="Loh Y.H."/>
            <person name="Halpern A.L."/>
            <person name="Lee A.P."/>
            <person name="Johnson J."/>
            <person name="Dandona N."/>
            <person name="Viswanathan L.D."/>
            <person name="Tay A."/>
            <person name="Venter J.C."/>
            <person name="Strausberg R.L."/>
            <person name="Brenner S."/>
        </authorList>
    </citation>
    <scope>NUCLEOTIDE SEQUENCE [LARGE SCALE GENOMIC DNA]</scope>
</reference>
<dbReference type="SUPFAM" id="SSF49265">
    <property type="entry name" value="Fibronectin type III"/>
    <property type="match status" value="2"/>
</dbReference>
<dbReference type="GO" id="GO:0045214">
    <property type="term" value="P:sarcomere organization"/>
    <property type="evidence" value="ECO:0007669"/>
    <property type="project" value="TreeGrafter"/>
</dbReference>
<evidence type="ECO:0000313" key="6">
    <source>
        <dbReference type="Proteomes" id="UP000314986"/>
    </source>
</evidence>
<dbReference type="InterPro" id="IPR036179">
    <property type="entry name" value="Ig-like_dom_sf"/>
</dbReference>
<feature type="domain" description="Fibronectin type-III" evidence="4">
    <location>
        <begin position="264"/>
        <end position="359"/>
    </location>
</feature>
<dbReference type="Gene3D" id="2.60.40.10">
    <property type="entry name" value="Immunoglobulins"/>
    <property type="match status" value="4"/>
</dbReference>
<evidence type="ECO:0000313" key="5">
    <source>
        <dbReference type="Ensembl" id="ENSCMIP00000032413.1"/>
    </source>
</evidence>
<dbReference type="PANTHER" id="PTHR14340:SF13">
    <property type="entry name" value="TITIN"/>
    <property type="match status" value="1"/>
</dbReference>
<dbReference type="OMA" id="IWSKEDT"/>
<evidence type="ECO:0000259" key="4">
    <source>
        <dbReference type="PROSITE" id="PS50853"/>
    </source>
</evidence>
<reference evidence="5" key="4">
    <citation type="submission" date="2025-08" db="UniProtKB">
        <authorList>
            <consortium name="Ensembl"/>
        </authorList>
    </citation>
    <scope>IDENTIFICATION</scope>
</reference>
<dbReference type="CDD" id="cd00063">
    <property type="entry name" value="FN3"/>
    <property type="match status" value="3"/>
</dbReference>
<dbReference type="SUPFAM" id="SSF48726">
    <property type="entry name" value="Immunoglobulin"/>
    <property type="match status" value="1"/>
</dbReference>
<evidence type="ECO:0000259" key="3">
    <source>
        <dbReference type="PROSITE" id="PS50835"/>
    </source>
</evidence>
<organism evidence="5 6">
    <name type="scientific">Callorhinchus milii</name>
    <name type="common">Ghost shark</name>
    <dbReference type="NCBI Taxonomy" id="7868"/>
    <lineage>
        <taxon>Eukaryota</taxon>
        <taxon>Metazoa</taxon>
        <taxon>Chordata</taxon>
        <taxon>Craniata</taxon>
        <taxon>Vertebrata</taxon>
        <taxon>Chondrichthyes</taxon>
        <taxon>Holocephali</taxon>
        <taxon>Chimaeriformes</taxon>
        <taxon>Callorhinchidae</taxon>
        <taxon>Callorhinchus</taxon>
    </lineage>
</organism>
<dbReference type="PANTHER" id="PTHR14340">
    <property type="entry name" value="MICROFIBRIL-ASSOCIATED GLYCOPROTEIN 3"/>
    <property type="match status" value="1"/>
</dbReference>
<proteinExistence type="predicted"/>
<dbReference type="PROSITE" id="PS50835">
    <property type="entry name" value="IG_LIKE"/>
    <property type="match status" value="1"/>
</dbReference>
<dbReference type="PRINTS" id="PR00014">
    <property type="entry name" value="FNTYPEIII"/>
</dbReference>
<dbReference type="SMART" id="SM00409">
    <property type="entry name" value="IG"/>
    <property type="match status" value="1"/>
</dbReference>
<dbReference type="Pfam" id="PF00041">
    <property type="entry name" value="fn3"/>
    <property type="match status" value="2"/>
</dbReference>
<feature type="domain" description="Fibronectin type-III" evidence="4">
    <location>
        <begin position="160"/>
        <end position="258"/>
    </location>
</feature>
<dbReference type="PROSITE" id="PS50853">
    <property type="entry name" value="FN3"/>
    <property type="match status" value="3"/>
</dbReference>
<keyword evidence="2" id="KW-0393">Immunoglobulin domain</keyword>
<dbReference type="InterPro" id="IPR003961">
    <property type="entry name" value="FN3_dom"/>
</dbReference>
<dbReference type="FunFam" id="2.60.40.10:FF:000635">
    <property type="entry name" value="Titin b"/>
    <property type="match status" value="1"/>
</dbReference>
<feature type="domain" description="Fibronectin type-III" evidence="4">
    <location>
        <begin position="1"/>
        <end position="63"/>
    </location>
</feature>
<evidence type="ECO:0008006" key="7">
    <source>
        <dbReference type="Google" id="ProtNLM"/>
    </source>
</evidence>
<reference evidence="6" key="3">
    <citation type="journal article" date="2014" name="Nature">
        <title>Elephant shark genome provides unique insights into gnathostome evolution.</title>
        <authorList>
            <consortium name="International Elephant Shark Genome Sequencing Consortium"/>
            <person name="Venkatesh B."/>
            <person name="Lee A.P."/>
            <person name="Ravi V."/>
            <person name="Maurya A.K."/>
            <person name="Lian M.M."/>
            <person name="Swann J.B."/>
            <person name="Ohta Y."/>
            <person name="Flajnik M.F."/>
            <person name="Sutoh Y."/>
            <person name="Kasahara M."/>
            <person name="Hoon S."/>
            <person name="Gangu V."/>
            <person name="Roy S.W."/>
            <person name="Irimia M."/>
            <person name="Korzh V."/>
            <person name="Kondrychyn I."/>
            <person name="Lim Z.W."/>
            <person name="Tay B.H."/>
            <person name="Tohari S."/>
            <person name="Kong K.W."/>
            <person name="Ho S."/>
            <person name="Lorente-Galdos B."/>
            <person name="Quilez J."/>
            <person name="Marques-Bonet T."/>
            <person name="Raney B.J."/>
            <person name="Ingham P.W."/>
            <person name="Tay A."/>
            <person name="Hillier L.W."/>
            <person name="Minx P."/>
            <person name="Boehm T."/>
            <person name="Wilson R.K."/>
            <person name="Brenner S."/>
            <person name="Warren W.C."/>
        </authorList>
    </citation>
    <scope>NUCLEOTIDE SEQUENCE [LARGE SCALE GENOMIC DNA]</scope>
</reference>
<dbReference type="Pfam" id="PF07679">
    <property type="entry name" value="I-set"/>
    <property type="match status" value="1"/>
</dbReference>
<sequence length="362" mass="40101">ICLICLPFYAIFLQAKDKEVRGTKFVVSGLKEGGLYRFRVRAVNAAGVGAPGEISDALEVKDRTEIPDIELDASVRERIVVHAGGVIRIIAYVSGKPPPQITWHRNDEAVPAEATIEVTAISSALVIKKCQRSHQGIYNLVAKNVGGERRKTIIVDVLDVPGPVGVPLNFENLTNDSGKLIWFTPDDDGGSAITNYVIEKREADRRGWTPVTYTVTRQNAVIQNLMKGNAYFFRIAAENLIGKGPWVETPYEYIIKEPMSVPDRPEELQVTGVTRNSVSLSWNPPKYNGGSDITMYIIESRLIGKDKFIRITKDKLLNRKYTSDGLKEGDTYEFRVSAVNVVGQGKPSFCSKPITCKDELGK</sequence>
<dbReference type="InterPro" id="IPR013783">
    <property type="entry name" value="Ig-like_fold"/>
</dbReference>
<dbReference type="GO" id="GO:0048738">
    <property type="term" value="P:cardiac muscle tissue development"/>
    <property type="evidence" value="ECO:0007669"/>
    <property type="project" value="TreeGrafter"/>
</dbReference>
<dbReference type="GeneTree" id="ENSGT01110000267173"/>
<keyword evidence="1" id="KW-0677">Repeat</keyword>
<dbReference type="Proteomes" id="UP000314986">
    <property type="component" value="Unassembled WGS sequence"/>
</dbReference>
<dbReference type="CDD" id="cd05748">
    <property type="entry name" value="Ig_Titin_like"/>
    <property type="match status" value="1"/>
</dbReference>
<reference evidence="5" key="5">
    <citation type="submission" date="2025-09" db="UniProtKB">
        <authorList>
            <consortium name="Ensembl"/>
        </authorList>
    </citation>
    <scope>IDENTIFICATION</scope>
</reference>
<dbReference type="SMART" id="SM00060">
    <property type="entry name" value="FN3"/>
    <property type="match status" value="2"/>
</dbReference>
<dbReference type="AlphaFoldDB" id="A0A4W3J2I5"/>
<protein>
    <recommendedName>
        <fullName evidence="7">Titin</fullName>
    </recommendedName>
</protein>
<dbReference type="STRING" id="7868.ENSCMIP00000032413"/>
<dbReference type="InterPro" id="IPR013098">
    <property type="entry name" value="Ig_I-set"/>
</dbReference>
<dbReference type="InterPro" id="IPR003599">
    <property type="entry name" value="Ig_sub"/>
</dbReference>
<dbReference type="GO" id="GO:0008307">
    <property type="term" value="F:structural constituent of muscle"/>
    <property type="evidence" value="ECO:0007669"/>
    <property type="project" value="TreeGrafter"/>
</dbReference>
<reference evidence="6" key="2">
    <citation type="journal article" date="2007" name="PLoS Biol.">
        <title>Survey sequencing and comparative analysis of the elephant shark (Callorhinchus milii) genome.</title>
        <authorList>
            <person name="Venkatesh B."/>
            <person name="Kirkness E.F."/>
            <person name="Loh Y.H."/>
            <person name="Halpern A.L."/>
            <person name="Lee A.P."/>
            <person name="Johnson J."/>
            <person name="Dandona N."/>
            <person name="Viswanathan L.D."/>
            <person name="Tay A."/>
            <person name="Venter J.C."/>
            <person name="Strausberg R.L."/>
            <person name="Brenner S."/>
        </authorList>
    </citation>
    <scope>NUCLEOTIDE SEQUENCE [LARGE SCALE GENOMIC DNA]</scope>
</reference>
<dbReference type="GO" id="GO:0031430">
    <property type="term" value="C:M band"/>
    <property type="evidence" value="ECO:0007669"/>
    <property type="project" value="TreeGrafter"/>
</dbReference>
<accession>A0A4W3J2I5</accession>
<keyword evidence="6" id="KW-1185">Reference proteome</keyword>
<evidence type="ECO:0000256" key="1">
    <source>
        <dbReference type="ARBA" id="ARBA00022737"/>
    </source>
</evidence>
<dbReference type="Ensembl" id="ENSCMIT00000032905.1">
    <property type="protein sequence ID" value="ENSCMIP00000032413.1"/>
    <property type="gene ID" value="ENSCMIG00000013851.1"/>
</dbReference>
<feature type="domain" description="Ig-like" evidence="3">
    <location>
        <begin position="67"/>
        <end position="154"/>
    </location>
</feature>
<evidence type="ECO:0000256" key="2">
    <source>
        <dbReference type="ARBA" id="ARBA00023319"/>
    </source>
</evidence>
<dbReference type="InterPro" id="IPR036116">
    <property type="entry name" value="FN3_sf"/>
</dbReference>
<dbReference type="FunFam" id="2.60.40.10:FF:000012">
    <property type="entry name" value="titin isoform X1"/>
    <property type="match status" value="1"/>
</dbReference>
<dbReference type="InParanoid" id="A0A4W3J2I5"/>